<feature type="domain" description="OmpR/PhoB-type" evidence="3">
    <location>
        <begin position="1"/>
        <end position="95"/>
    </location>
</feature>
<organism evidence="4 5">
    <name type="scientific">Shewanella eurypsychrophilus</name>
    <dbReference type="NCBI Taxonomy" id="2593656"/>
    <lineage>
        <taxon>Bacteria</taxon>
        <taxon>Pseudomonadati</taxon>
        <taxon>Pseudomonadota</taxon>
        <taxon>Gammaproteobacteria</taxon>
        <taxon>Alteromonadales</taxon>
        <taxon>Shewanellaceae</taxon>
        <taxon>Shewanella</taxon>
    </lineage>
</organism>
<dbReference type="Gene3D" id="1.10.10.10">
    <property type="entry name" value="Winged helix-like DNA-binding domain superfamily/Winged helix DNA-binding domain"/>
    <property type="match status" value="1"/>
</dbReference>
<dbReference type="Proteomes" id="UP000316416">
    <property type="component" value="Chromosome"/>
</dbReference>
<feature type="DNA-binding region" description="OmpR/PhoB-type" evidence="2">
    <location>
        <begin position="1"/>
        <end position="95"/>
    </location>
</feature>
<dbReference type="SUPFAM" id="SSF46894">
    <property type="entry name" value="C-terminal effector domain of the bipartite response regulators"/>
    <property type="match status" value="1"/>
</dbReference>
<sequence length="245" mass="27842">MQIGCCWFDINQSTLSNQSNDTSWKMAKVEFAVLELLVRFRDQVLSKEQLLQQIPQEHRTQAKLQEAIERLRFFLGEESAQLLEAIDDQGFILHTRMKSSVKRTISGPLASMTKQKYGLLIAQLVLLIILIHSFFDPSESIKPVNEHQIVTSSGIVSYYPVSNSGEPAGELENLSRFFVQQIEACERVLWDDIFVSLTHNQRVISIVLKREVKGKTEVKNVKGISPDTSKGYIDQTWLKRSGICG</sequence>
<reference evidence="4" key="1">
    <citation type="submission" date="2021-07" db="EMBL/GenBank/DDBJ databases">
        <title>Shewanella sp. YLB-07 whole genome sequence.</title>
        <authorList>
            <person name="Yu L."/>
        </authorList>
    </citation>
    <scope>NUCLEOTIDE SEQUENCE</scope>
    <source>
        <strain evidence="4">YLB-08</strain>
    </source>
</reference>
<accession>A0ABX6VD34</accession>
<evidence type="ECO:0000256" key="1">
    <source>
        <dbReference type="ARBA" id="ARBA00023125"/>
    </source>
</evidence>
<proteinExistence type="predicted"/>
<protein>
    <submittedName>
        <fullName evidence="4">Winged helix-turn-helix domain-containing protein</fullName>
    </submittedName>
</protein>
<evidence type="ECO:0000256" key="2">
    <source>
        <dbReference type="PROSITE-ProRule" id="PRU01091"/>
    </source>
</evidence>
<name>A0ABX6VD34_9GAMM</name>
<dbReference type="PROSITE" id="PS51755">
    <property type="entry name" value="OMPR_PHOB"/>
    <property type="match status" value="1"/>
</dbReference>
<dbReference type="InterPro" id="IPR036388">
    <property type="entry name" value="WH-like_DNA-bd_sf"/>
</dbReference>
<evidence type="ECO:0000313" key="5">
    <source>
        <dbReference type="Proteomes" id="UP000316416"/>
    </source>
</evidence>
<keyword evidence="1 2" id="KW-0238">DNA-binding</keyword>
<dbReference type="InterPro" id="IPR016032">
    <property type="entry name" value="Sig_transdc_resp-reg_C-effctor"/>
</dbReference>
<gene>
    <name evidence="4" type="ORF">FM038_004415</name>
</gene>
<dbReference type="Pfam" id="PF00486">
    <property type="entry name" value="Trans_reg_C"/>
    <property type="match status" value="1"/>
</dbReference>
<dbReference type="InterPro" id="IPR001867">
    <property type="entry name" value="OmpR/PhoB-type_DNA-bd"/>
</dbReference>
<keyword evidence="5" id="KW-1185">Reference proteome</keyword>
<evidence type="ECO:0000259" key="3">
    <source>
        <dbReference type="PROSITE" id="PS51755"/>
    </source>
</evidence>
<dbReference type="EMBL" id="CP045503">
    <property type="protein sequence ID" value="QPG60340.1"/>
    <property type="molecule type" value="Genomic_DNA"/>
</dbReference>
<evidence type="ECO:0000313" key="4">
    <source>
        <dbReference type="EMBL" id="QPG60340.1"/>
    </source>
</evidence>